<dbReference type="PANTHER" id="PTHR33498:SF1">
    <property type="entry name" value="TRANSPOSASE FOR INSERTION SEQUENCE ELEMENT IS1557"/>
    <property type="match status" value="1"/>
</dbReference>
<protein>
    <submittedName>
        <fullName evidence="4">ISL3 family transposase</fullName>
    </submittedName>
</protein>
<organism evidence="4 5">
    <name type="scientific">Pseudohongiella nitratireducens</name>
    <dbReference type="NCBI Taxonomy" id="1768907"/>
    <lineage>
        <taxon>Bacteria</taxon>
        <taxon>Pseudomonadati</taxon>
        <taxon>Pseudomonadota</taxon>
        <taxon>Gammaproteobacteria</taxon>
        <taxon>Pseudomonadales</taxon>
        <taxon>Pseudohongiellaceae</taxon>
        <taxon>Pseudohongiella</taxon>
    </lineage>
</organism>
<sequence length="448" mass="52495">MTELPDNILHLPQYQVLGCKSTDDEMHFQVDVPDPIACEECGVQGEFVRFGKRDVPYRDLPIHGKRVTLWVVRRRYTCRACKTTFRPQLPEMVDGFRMTLRLHEYVEKESFNHPYTFVAAQTGLDEKTVRDIFNARAEFLGRWHRFETPRILGIDELYLNKRYRCILTNIEERTLLDLLATRRQDVVTNYLMKLKDRQKVEIVSMDMWNPYRAAVKAVLPQARIVVDKFHVVRMANDALERVRKGLRKELKPSQSRTLKGDRKILLKRAHEVSDRERLIMETWTGAFPQLPAAYEHKERFYGIWDATTRLQAEAALDEWIATIPKGQKEVWSDLVRAVGNWREETMTYFETDMPVTNAYTESINRLAKDKNREGRGYSFEVMRARMLYTTKHKKKAPTAKVSPFYKKTIGYGLPDFAEEKFSGKCLRQSDRLTVHISPVTNSCNLLFV</sequence>
<dbReference type="Pfam" id="PF13542">
    <property type="entry name" value="HTH_Tnp_ISL3"/>
    <property type="match status" value="1"/>
</dbReference>
<dbReference type="PANTHER" id="PTHR33498">
    <property type="entry name" value="TRANSPOSASE FOR INSERTION SEQUENCE ELEMENT IS1557"/>
    <property type="match status" value="1"/>
</dbReference>
<comment type="caution">
    <text evidence="4">The sequence shown here is derived from an EMBL/GenBank/DDBJ whole genome shotgun (WGS) entry which is preliminary data.</text>
</comment>
<dbReference type="InterPro" id="IPR029261">
    <property type="entry name" value="Transposase_Znf"/>
</dbReference>
<gene>
    <name evidence="4" type="ORF">GCM10011403_15390</name>
</gene>
<feature type="domain" description="Transposase IS204/IS1001/IS1096/IS1165 zinc-finger" evidence="3">
    <location>
        <begin position="34"/>
        <end position="81"/>
    </location>
</feature>
<keyword evidence="5" id="KW-1185">Reference proteome</keyword>
<dbReference type="InterPro" id="IPR032877">
    <property type="entry name" value="Transposase_HTH"/>
</dbReference>
<accession>A0A917GWA6</accession>
<evidence type="ECO:0000259" key="2">
    <source>
        <dbReference type="Pfam" id="PF13542"/>
    </source>
</evidence>
<name>A0A917GWA6_9GAMM</name>
<dbReference type="InterPro" id="IPR047951">
    <property type="entry name" value="Transpos_ISL3"/>
</dbReference>
<reference evidence="4" key="1">
    <citation type="journal article" date="2014" name="Int. J. Syst. Evol. Microbiol.">
        <title>Complete genome sequence of Corynebacterium casei LMG S-19264T (=DSM 44701T), isolated from a smear-ripened cheese.</title>
        <authorList>
            <consortium name="US DOE Joint Genome Institute (JGI-PGF)"/>
            <person name="Walter F."/>
            <person name="Albersmeier A."/>
            <person name="Kalinowski J."/>
            <person name="Ruckert C."/>
        </authorList>
    </citation>
    <scope>NUCLEOTIDE SEQUENCE</scope>
    <source>
        <strain evidence="4">CGMCC 1.15425</strain>
    </source>
</reference>
<feature type="domain" description="Transposase IS204/IS1001/IS1096/IS1165 helix-turn-helix" evidence="2">
    <location>
        <begin position="88"/>
        <end position="136"/>
    </location>
</feature>
<reference evidence="4" key="2">
    <citation type="submission" date="2020-09" db="EMBL/GenBank/DDBJ databases">
        <authorList>
            <person name="Sun Q."/>
            <person name="Zhou Y."/>
        </authorList>
    </citation>
    <scope>NUCLEOTIDE SEQUENCE</scope>
    <source>
        <strain evidence="4">CGMCC 1.15425</strain>
    </source>
</reference>
<feature type="domain" description="Transposase IS204/IS1001/IS1096/IS1165 DDE" evidence="1">
    <location>
        <begin position="152"/>
        <end position="386"/>
    </location>
</feature>
<dbReference type="Proteomes" id="UP000627715">
    <property type="component" value="Unassembled WGS sequence"/>
</dbReference>
<proteinExistence type="predicted"/>
<dbReference type="Pfam" id="PF01610">
    <property type="entry name" value="DDE_Tnp_ISL3"/>
    <property type="match status" value="1"/>
</dbReference>
<dbReference type="NCBIfam" id="NF033550">
    <property type="entry name" value="transpos_ISL3"/>
    <property type="match status" value="1"/>
</dbReference>
<evidence type="ECO:0000313" key="4">
    <source>
        <dbReference type="EMBL" id="GGG58942.1"/>
    </source>
</evidence>
<dbReference type="InterPro" id="IPR002560">
    <property type="entry name" value="Transposase_DDE"/>
</dbReference>
<evidence type="ECO:0000259" key="1">
    <source>
        <dbReference type="Pfam" id="PF01610"/>
    </source>
</evidence>
<dbReference type="Pfam" id="PF14690">
    <property type="entry name" value="Zn_ribbon_ISL3"/>
    <property type="match status" value="1"/>
</dbReference>
<evidence type="ECO:0000313" key="5">
    <source>
        <dbReference type="Proteomes" id="UP000627715"/>
    </source>
</evidence>
<dbReference type="AlphaFoldDB" id="A0A917GWA6"/>
<dbReference type="RefSeq" id="WP_229694631.1">
    <property type="nucleotide sequence ID" value="NZ_BMIY01000006.1"/>
</dbReference>
<evidence type="ECO:0000259" key="3">
    <source>
        <dbReference type="Pfam" id="PF14690"/>
    </source>
</evidence>
<dbReference type="EMBL" id="BMIY01000006">
    <property type="protein sequence ID" value="GGG58942.1"/>
    <property type="molecule type" value="Genomic_DNA"/>
</dbReference>